<evidence type="ECO:0000313" key="3">
    <source>
        <dbReference type="EMBL" id="EDW15636.2"/>
    </source>
</evidence>
<dbReference type="GO" id="GO:0007288">
    <property type="term" value="P:sperm axoneme assembly"/>
    <property type="evidence" value="ECO:0007669"/>
    <property type="project" value="EnsemblMetazoa"/>
</dbReference>
<dbReference type="FunCoup" id="B4K9Y8">
    <property type="interactions" value="13"/>
</dbReference>
<evidence type="ECO:0000256" key="1">
    <source>
        <dbReference type="SAM" id="Coils"/>
    </source>
</evidence>
<feature type="compositionally biased region" description="Basic and acidic residues" evidence="2">
    <location>
        <begin position="204"/>
        <end position="213"/>
    </location>
</feature>
<feature type="coiled-coil region" evidence="1">
    <location>
        <begin position="1184"/>
        <end position="1211"/>
    </location>
</feature>
<dbReference type="InParanoid" id="B4K9Y8"/>
<accession>B4K9Y8</accession>
<feature type="region of interest" description="Disordered" evidence="2">
    <location>
        <begin position="1713"/>
        <end position="1747"/>
    </location>
</feature>
<feature type="region of interest" description="Disordered" evidence="2">
    <location>
        <begin position="132"/>
        <end position="253"/>
    </location>
</feature>
<feature type="compositionally biased region" description="Polar residues" evidence="2">
    <location>
        <begin position="543"/>
        <end position="552"/>
    </location>
</feature>
<dbReference type="GO" id="GO:0032053">
    <property type="term" value="P:ciliary basal body organization"/>
    <property type="evidence" value="ECO:0007669"/>
    <property type="project" value="EnsemblMetazoa"/>
</dbReference>
<sequence length="1747" mass="194802">MTMQMTVSGKLDTNCKQRYRFADPERVKKDLENERRITRLQQVREKSNTLARHIRQEVATEQTRQLRALEQVKQQELDTWREHVVAKKCQDYRTSMFQVGAAHRAAQVETENAEKQKQLRAEKIQQCRQLAAKRATQHKPANVLRSTATRGLNVAGRATAGTQTPVQVDRQRETGGKENRLCNNHACKGGKRHHSCKCSHDKRRSSTNDRNESNEEEEIFEITSDSNSSDDDGSQPAANDASSGSTQLQQTPPVILDVDAESEDSLEICTRNGIEINDRHMQSNRKFSRVVRPTPVKSSGLQPPPASTAAAVPGRPRFTQISDLVRRTSTNLEGAQKQAAEEGEDRTKSPTRSSSRSPRKPTKETSQAGSSNVSPTRTAKEPNQKSKMLPPDNHQQIPKRSSLRTNKPPVPPVKVIDAGLGRSAAPVKPASVTPANAAGTENPEKEAAAEQQARTNPMQQPPVQLFHMQQPPVDPLQVQHISVHPLPPYIPPHPMYVPQMMPPYNMVPYPMPPYPTMPTMGQCPGKTQPVPTSASSASGAPSNTMTNKSAGTSKGLVGAANNLGHVQFYDHNNKYRRNYKAPEKSVQVNQHDCTNMNAMENARIENQLRQLRELELNNLRQVTDERGQKALQREQVRRDCAELEQKLEALAQQQPQLLPSDANFVPSHRYADLALRREQKMNAAMEEMLLRPAIVTCPEVGVTKHVSPRKGSVRGKASVPEAINVGDPPSKIDDAVSTASCCSILLEYVDDQSKQLRTELKGMQSSSSKSMKLRSLLQRIEKIRTQLLAELQAGDMTDDNAQKVIDSIRKERANIFTGSASNISQREMELRQKEELLEQRIRVLYKRQKQSDGQKERKKKDDGPVEIIIKVTSDGSVKQCIPKHKSMGKLQSKSKPTTSSSSQPSDKSPIVTTAQVHRQNSIDSNSTSYRELPPVSYKNTNPVEAVSATLPGQPAAEPLHPMLVRYVDRLLSMSRASIDQLGASGSEVATPTESIINNPSNLPLDSLGNDTLLDNQRMERVQAFIQENRCFVSELEDTLRSQHKDQDRTGQEQGEQIDRERNMDDDHQKWNTLLSRQQYQPQQQQRQQQQGRQQLDQRLQQQQSQQPQQSQQQHRQQRQQQFERPTTTNRAVAEADMASRQSTQNQVATTTTAQRNQAAEGTKSKSPTTEKCSVQQIERYAKLTENCTQRIAELTELITKVREEKQRLVEVTLTSASEGDRHSTEYYDLPPLPGQQRSRSASERSDSHNTTTSQSEALPLQKNKPTGASLDSGISISRPLTALGQVDLQEPEPQSLPPSTPSSGARRCKGPPATIRRYSPQLTAEELAHELSTITEVDTPAQSHIVPAAPTAVSFPSFYQYARELQLDLLHMDTNQTSRLQHEFEELIQTIKKRGHDVDYREFPSISAYLHNITATATHMDSTKDHQSLQADEVLQRLRVQNISIREFPNRRDYIQQLLEREPPEQRELIDSASLDSSDSLNVEAELRQRRILRSSFKRDTRPCEMPDQEIASSTRRDSAPPDVTSCSPNESGIAPLSRSPLTIEVQVDIERMAALTLNQREQPQPAEPMNTSAGSASSGLHQRFCGGTVEQPSFRDSAMDAPQDVSQMGRSLNLREFLTKELLKHRVIGRGSNSESTDESIKSNFLQSVIDSLSPSSANSPALGHATNGTNDRQKTSTPVGSFHTTQDKTGSVHSVDTQLFSVESRISAVNYADGTPPVPYEQQTTSAAKSSAGRSSKTADRLSRK</sequence>
<feature type="compositionally biased region" description="Basic and acidic residues" evidence="2">
    <location>
        <begin position="169"/>
        <end position="180"/>
    </location>
</feature>
<feature type="compositionally biased region" description="Low complexity" evidence="2">
    <location>
        <begin position="1077"/>
        <end position="1120"/>
    </location>
</feature>
<feature type="coiled-coil region" evidence="1">
    <location>
        <begin position="597"/>
        <end position="653"/>
    </location>
</feature>
<keyword evidence="1" id="KW-0175">Coiled coil</keyword>
<feature type="compositionally biased region" description="Polar residues" evidence="2">
    <location>
        <begin position="236"/>
        <end position="252"/>
    </location>
</feature>
<feature type="region of interest" description="Disordered" evidence="2">
    <location>
        <begin position="1499"/>
        <end position="1538"/>
    </location>
</feature>
<feature type="region of interest" description="Disordered" evidence="2">
    <location>
        <begin position="1039"/>
        <end position="1063"/>
    </location>
</feature>
<dbReference type="EMBL" id="CH933806">
    <property type="protein sequence ID" value="EDW15636.2"/>
    <property type="molecule type" value="Genomic_DNA"/>
</dbReference>
<feature type="compositionally biased region" description="Low complexity" evidence="2">
    <location>
        <begin position="533"/>
        <end position="542"/>
    </location>
</feature>
<dbReference type="GO" id="GO:0005814">
    <property type="term" value="C:centriole"/>
    <property type="evidence" value="ECO:0007669"/>
    <property type="project" value="EnsemblMetazoa"/>
</dbReference>
<feature type="region of interest" description="Disordered" evidence="2">
    <location>
        <begin position="1213"/>
        <end position="1274"/>
    </location>
</feature>
<dbReference type="GO" id="GO:0036064">
    <property type="term" value="C:ciliary basal body"/>
    <property type="evidence" value="ECO:0007669"/>
    <property type="project" value="EnsemblMetazoa"/>
</dbReference>
<feature type="region of interest" description="Disordered" evidence="2">
    <location>
        <begin position="1289"/>
        <end position="1317"/>
    </location>
</feature>
<feature type="compositionally biased region" description="Polar residues" evidence="2">
    <location>
        <begin position="393"/>
        <end position="405"/>
    </location>
</feature>
<name>B4K9Y8_DROMO</name>
<dbReference type="GO" id="GO:0048666">
    <property type="term" value="P:neuron development"/>
    <property type="evidence" value="ECO:0007669"/>
    <property type="project" value="EnsemblMetazoa"/>
</dbReference>
<dbReference type="Proteomes" id="UP000009192">
    <property type="component" value="Unassembled WGS sequence"/>
</dbReference>
<feature type="region of interest" description="Disordered" evidence="2">
    <location>
        <begin position="1561"/>
        <end position="1581"/>
    </location>
</feature>
<feature type="compositionally biased region" description="Basic residues" evidence="2">
    <location>
        <begin position="188"/>
        <end position="203"/>
    </location>
</feature>
<feature type="region of interest" description="Disordered" evidence="2">
    <location>
        <begin position="280"/>
        <end position="456"/>
    </location>
</feature>
<feature type="compositionally biased region" description="Low complexity" evidence="2">
    <location>
        <begin position="1653"/>
        <end position="1664"/>
    </location>
</feature>
<evidence type="ECO:0000313" key="4">
    <source>
        <dbReference type="Proteomes" id="UP000009192"/>
    </source>
</evidence>
<feature type="region of interest" description="Disordered" evidence="2">
    <location>
        <begin position="1077"/>
        <end position="1172"/>
    </location>
</feature>
<feature type="region of interest" description="Disordered" evidence="2">
    <location>
        <begin position="523"/>
        <end position="553"/>
    </location>
</feature>
<protein>
    <submittedName>
        <fullName evidence="3">Uncharacterized protein</fullName>
    </submittedName>
</protein>
<gene>
    <name evidence="3" type="primary">Dmoj\GI10087</name>
    <name evidence="3" type="ORF">Dmoj_GI10087</name>
</gene>
<keyword evidence="4" id="KW-1185">Reference proteome</keyword>
<organism evidence="3 4">
    <name type="scientific">Drosophila mojavensis</name>
    <name type="common">Fruit fly</name>
    <dbReference type="NCBI Taxonomy" id="7230"/>
    <lineage>
        <taxon>Eukaryota</taxon>
        <taxon>Metazoa</taxon>
        <taxon>Ecdysozoa</taxon>
        <taxon>Arthropoda</taxon>
        <taxon>Hexapoda</taxon>
        <taxon>Insecta</taxon>
        <taxon>Pterygota</taxon>
        <taxon>Neoptera</taxon>
        <taxon>Endopterygota</taxon>
        <taxon>Diptera</taxon>
        <taxon>Brachycera</taxon>
        <taxon>Muscomorpha</taxon>
        <taxon>Ephydroidea</taxon>
        <taxon>Drosophilidae</taxon>
        <taxon>Drosophila</taxon>
    </lineage>
</organism>
<feature type="compositionally biased region" description="Polar residues" evidence="2">
    <location>
        <begin position="364"/>
        <end position="377"/>
    </location>
</feature>
<feature type="compositionally biased region" description="Polar residues" evidence="2">
    <location>
        <begin position="1570"/>
        <end position="1581"/>
    </location>
</feature>
<dbReference type="GO" id="GO:0007099">
    <property type="term" value="P:centriole replication"/>
    <property type="evidence" value="ECO:0007669"/>
    <property type="project" value="EnsemblMetazoa"/>
</dbReference>
<evidence type="ECO:0000256" key="2">
    <source>
        <dbReference type="SAM" id="MobiDB-lite"/>
    </source>
</evidence>
<dbReference type="OrthoDB" id="8070503at2759"/>
<feature type="compositionally biased region" description="Low complexity" evidence="2">
    <location>
        <begin position="1141"/>
        <end position="1159"/>
    </location>
</feature>
<feature type="region of interest" description="Disordered" evidence="2">
    <location>
        <begin position="878"/>
        <end position="936"/>
    </location>
</feature>
<proteinExistence type="predicted"/>
<feature type="compositionally biased region" description="Polar residues" evidence="2">
    <location>
        <begin position="1668"/>
        <end position="1695"/>
    </location>
</feature>
<feature type="compositionally biased region" description="Polar residues" evidence="2">
    <location>
        <begin position="319"/>
        <end position="332"/>
    </location>
</feature>
<feature type="compositionally biased region" description="Low complexity" evidence="2">
    <location>
        <begin position="891"/>
        <end position="909"/>
    </location>
</feature>
<reference evidence="3 4" key="1">
    <citation type="journal article" date="2007" name="Nature">
        <title>Evolution of genes and genomes on the Drosophila phylogeny.</title>
        <authorList>
            <consortium name="Drosophila 12 Genomes Consortium"/>
            <person name="Clark A.G."/>
            <person name="Eisen M.B."/>
            <person name="Smith D.R."/>
            <person name="Bergman C.M."/>
            <person name="Oliver B."/>
            <person name="Markow T.A."/>
            <person name="Kaufman T.C."/>
            <person name="Kellis M."/>
            <person name="Gelbart W."/>
            <person name="Iyer V.N."/>
            <person name="Pollard D.A."/>
            <person name="Sackton T.B."/>
            <person name="Larracuente A.M."/>
            <person name="Singh N.D."/>
            <person name="Abad J.P."/>
            <person name="Abt D.N."/>
            <person name="Adryan B."/>
            <person name="Aguade M."/>
            <person name="Akashi H."/>
            <person name="Anderson W.W."/>
            <person name="Aquadro C.F."/>
            <person name="Ardell D.H."/>
            <person name="Arguello R."/>
            <person name="Artieri C.G."/>
            <person name="Barbash D.A."/>
            <person name="Barker D."/>
            <person name="Barsanti P."/>
            <person name="Batterham P."/>
            <person name="Batzoglou S."/>
            <person name="Begun D."/>
            <person name="Bhutkar A."/>
            <person name="Blanco E."/>
            <person name="Bosak S.A."/>
            <person name="Bradley R.K."/>
            <person name="Brand A.D."/>
            <person name="Brent M.R."/>
            <person name="Brooks A.N."/>
            <person name="Brown R.H."/>
            <person name="Butlin R.K."/>
            <person name="Caggese C."/>
            <person name="Calvi B.R."/>
            <person name="Bernardo de Carvalho A."/>
            <person name="Caspi A."/>
            <person name="Castrezana S."/>
            <person name="Celniker S.E."/>
            <person name="Chang J.L."/>
            <person name="Chapple C."/>
            <person name="Chatterji S."/>
            <person name="Chinwalla A."/>
            <person name="Civetta A."/>
            <person name="Clifton S.W."/>
            <person name="Comeron J.M."/>
            <person name="Costello J.C."/>
            <person name="Coyne J.A."/>
            <person name="Daub J."/>
            <person name="David R.G."/>
            <person name="Delcher A.L."/>
            <person name="Delehaunty K."/>
            <person name="Do C.B."/>
            <person name="Ebling H."/>
            <person name="Edwards K."/>
            <person name="Eickbush T."/>
            <person name="Evans J.D."/>
            <person name="Filipski A."/>
            <person name="Findeiss S."/>
            <person name="Freyhult E."/>
            <person name="Fulton L."/>
            <person name="Fulton R."/>
            <person name="Garcia A.C."/>
            <person name="Gardiner A."/>
            <person name="Garfield D.A."/>
            <person name="Garvin B.E."/>
            <person name="Gibson G."/>
            <person name="Gilbert D."/>
            <person name="Gnerre S."/>
            <person name="Godfrey J."/>
            <person name="Good R."/>
            <person name="Gotea V."/>
            <person name="Gravely B."/>
            <person name="Greenberg A.J."/>
            <person name="Griffiths-Jones S."/>
            <person name="Gross S."/>
            <person name="Guigo R."/>
            <person name="Gustafson E.A."/>
            <person name="Haerty W."/>
            <person name="Hahn M.W."/>
            <person name="Halligan D.L."/>
            <person name="Halpern A.L."/>
            <person name="Halter G.M."/>
            <person name="Han M.V."/>
            <person name="Heger A."/>
            <person name="Hillier L."/>
            <person name="Hinrichs A.S."/>
            <person name="Holmes I."/>
            <person name="Hoskins R.A."/>
            <person name="Hubisz M.J."/>
            <person name="Hultmark D."/>
            <person name="Huntley M.A."/>
            <person name="Jaffe D.B."/>
            <person name="Jagadeeshan S."/>
            <person name="Jeck W.R."/>
            <person name="Johnson J."/>
            <person name="Jones C.D."/>
            <person name="Jordan W.C."/>
            <person name="Karpen G.H."/>
            <person name="Kataoka E."/>
            <person name="Keightley P.D."/>
            <person name="Kheradpour P."/>
            <person name="Kirkness E.F."/>
            <person name="Koerich L.B."/>
            <person name="Kristiansen K."/>
            <person name="Kudrna D."/>
            <person name="Kulathinal R.J."/>
            <person name="Kumar S."/>
            <person name="Kwok R."/>
            <person name="Lander E."/>
            <person name="Langley C.H."/>
            <person name="Lapoint R."/>
            <person name="Lazzaro B.P."/>
            <person name="Lee S.J."/>
            <person name="Levesque L."/>
            <person name="Li R."/>
            <person name="Lin C.F."/>
            <person name="Lin M.F."/>
            <person name="Lindblad-Toh K."/>
            <person name="Llopart A."/>
            <person name="Long M."/>
            <person name="Low L."/>
            <person name="Lozovsky E."/>
            <person name="Lu J."/>
            <person name="Luo M."/>
            <person name="Machado C.A."/>
            <person name="Makalowski W."/>
            <person name="Marzo M."/>
            <person name="Matsuda M."/>
            <person name="Matzkin L."/>
            <person name="McAllister B."/>
            <person name="McBride C.S."/>
            <person name="McKernan B."/>
            <person name="McKernan K."/>
            <person name="Mendez-Lago M."/>
            <person name="Minx P."/>
            <person name="Mollenhauer M.U."/>
            <person name="Montooth K."/>
            <person name="Mount S.M."/>
            <person name="Mu X."/>
            <person name="Myers E."/>
            <person name="Negre B."/>
            <person name="Newfeld S."/>
            <person name="Nielsen R."/>
            <person name="Noor M.A."/>
            <person name="O'Grady P."/>
            <person name="Pachter L."/>
            <person name="Papaceit M."/>
            <person name="Parisi M.J."/>
            <person name="Parisi M."/>
            <person name="Parts L."/>
            <person name="Pedersen J.S."/>
            <person name="Pesole G."/>
            <person name="Phillippy A.M."/>
            <person name="Ponting C.P."/>
            <person name="Pop M."/>
            <person name="Porcelli D."/>
            <person name="Powell J.R."/>
            <person name="Prohaska S."/>
            <person name="Pruitt K."/>
            <person name="Puig M."/>
            <person name="Quesneville H."/>
            <person name="Ram K.R."/>
            <person name="Rand D."/>
            <person name="Rasmussen M.D."/>
            <person name="Reed L.K."/>
            <person name="Reenan R."/>
            <person name="Reily A."/>
            <person name="Remington K.A."/>
            <person name="Rieger T.T."/>
            <person name="Ritchie M.G."/>
            <person name="Robin C."/>
            <person name="Rogers Y.H."/>
            <person name="Rohde C."/>
            <person name="Rozas J."/>
            <person name="Rubenfield M.J."/>
            <person name="Ruiz A."/>
            <person name="Russo S."/>
            <person name="Salzberg S.L."/>
            <person name="Sanchez-Gracia A."/>
            <person name="Saranga D.J."/>
            <person name="Sato H."/>
            <person name="Schaeffer S.W."/>
            <person name="Schatz M.C."/>
            <person name="Schlenke T."/>
            <person name="Schwartz R."/>
            <person name="Segarra C."/>
            <person name="Singh R.S."/>
            <person name="Sirot L."/>
            <person name="Sirota M."/>
            <person name="Sisneros N.B."/>
            <person name="Smith C.D."/>
            <person name="Smith T.F."/>
            <person name="Spieth J."/>
            <person name="Stage D.E."/>
            <person name="Stark A."/>
            <person name="Stephan W."/>
            <person name="Strausberg R.L."/>
            <person name="Strempel S."/>
            <person name="Sturgill D."/>
            <person name="Sutton G."/>
            <person name="Sutton G.G."/>
            <person name="Tao W."/>
            <person name="Teichmann S."/>
            <person name="Tobari Y.N."/>
            <person name="Tomimura Y."/>
            <person name="Tsolas J.M."/>
            <person name="Valente V.L."/>
            <person name="Venter E."/>
            <person name="Venter J.C."/>
            <person name="Vicario S."/>
            <person name="Vieira F.G."/>
            <person name="Vilella A.J."/>
            <person name="Villasante A."/>
            <person name="Walenz B."/>
            <person name="Wang J."/>
            <person name="Wasserman M."/>
            <person name="Watts T."/>
            <person name="Wilson D."/>
            <person name="Wilson R.K."/>
            <person name="Wing R.A."/>
            <person name="Wolfner M.F."/>
            <person name="Wong A."/>
            <person name="Wong G.K."/>
            <person name="Wu C.I."/>
            <person name="Wu G."/>
            <person name="Yamamoto D."/>
            <person name="Yang H.P."/>
            <person name="Yang S.P."/>
            <person name="Yorke J.A."/>
            <person name="Yoshida K."/>
            <person name="Zdobnov E."/>
            <person name="Zhang P."/>
            <person name="Zhang Y."/>
            <person name="Zimin A.V."/>
            <person name="Baldwin J."/>
            <person name="Abdouelleil A."/>
            <person name="Abdulkadir J."/>
            <person name="Abebe A."/>
            <person name="Abera B."/>
            <person name="Abreu J."/>
            <person name="Acer S.C."/>
            <person name="Aftuck L."/>
            <person name="Alexander A."/>
            <person name="An P."/>
            <person name="Anderson E."/>
            <person name="Anderson S."/>
            <person name="Arachi H."/>
            <person name="Azer M."/>
            <person name="Bachantsang P."/>
            <person name="Barry A."/>
            <person name="Bayul T."/>
            <person name="Berlin A."/>
            <person name="Bessette D."/>
            <person name="Bloom T."/>
            <person name="Blye J."/>
            <person name="Boguslavskiy L."/>
            <person name="Bonnet C."/>
            <person name="Boukhgalter B."/>
            <person name="Bourzgui I."/>
            <person name="Brown A."/>
            <person name="Cahill P."/>
            <person name="Channer S."/>
            <person name="Cheshatsang Y."/>
            <person name="Chuda L."/>
            <person name="Citroen M."/>
            <person name="Collymore A."/>
            <person name="Cooke P."/>
            <person name="Costello M."/>
            <person name="D'Aco K."/>
            <person name="Daza R."/>
            <person name="De Haan G."/>
            <person name="DeGray S."/>
            <person name="DeMaso C."/>
            <person name="Dhargay N."/>
            <person name="Dooley K."/>
            <person name="Dooley E."/>
            <person name="Doricent M."/>
            <person name="Dorje P."/>
            <person name="Dorjee K."/>
            <person name="Dupes A."/>
            <person name="Elong R."/>
            <person name="Falk J."/>
            <person name="Farina A."/>
            <person name="Faro S."/>
            <person name="Ferguson D."/>
            <person name="Fisher S."/>
            <person name="Foley C.D."/>
            <person name="Franke A."/>
            <person name="Friedrich D."/>
            <person name="Gadbois L."/>
            <person name="Gearin G."/>
            <person name="Gearin C.R."/>
            <person name="Giannoukos G."/>
            <person name="Goode T."/>
            <person name="Graham J."/>
            <person name="Grandbois E."/>
            <person name="Grewal S."/>
            <person name="Gyaltsen K."/>
            <person name="Hafez N."/>
            <person name="Hagos B."/>
            <person name="Hall J."/>
            <person name="Henson C."/>
            <person name="Hollinger A."/>
            <person name="Honan T."/>
            <person name="Huard M.D."/>
            <person name="Hughes L."/>
            <person name="Hurhula B."/>
            <person name="Husby M.E."/>
            <person name="Kamat A."/>
            <person name="Kanga B."/>
            <person name="Kashin S."/>
            <person name="Khazanovich D."/>
            <person name="Kisner P."/>
            <person name="Lance K."/>
            <person name="Lara M."/>
            <person name="Lee W."/>
            <person name="Lennon N."/>
            <person name="Letendre F."/>
            <person name="LeVine R."/>
            <person name="Lipovsky A."/>
            <person name="Liu X."/>
            <person name="Liu J."/>
            <person name="Liu S."/>
            <person name="Lokyitsang T."/>
            <person name="Lokyitsang Y."/>
            <person name="Lubonja R."/>
            <person name="Lui A."/>
            <person name="MacDonald P."/>
            <person name="Magnisalis V."/>
            <person name="Maru K."/>
            <person name="Matthews C."/>
            <person name="McCusker W."/>
            <person name="McDonough S."/>
            <person name="Mehta T."/>
            <person name="Meldrim J."/>
            <person name="Meneus L."/>
            <person name="Mihai O."/>
            <person name="Mihalev A."/>
            <person name="Mihova T."/>
            <person name="Mittelman R."/>
            <person name="Mlenga V."/>
            <person name="Montmayeur A."/>
            <person name="Mulrain L."/>
            <person name="Navidi A."/>
            <person name="Naylor J."/>
            <person name="Negash T."/>
            <person name="Nguyen T."/>
            <person name="Nguyen N."/>
            <person name="Nicol R."/>
            <person name="Norbu C."/>
            <person name="Norbu N."/>
            <person name="Novod N."/>
            <person name="O'Neill B."/>
            <person name="Osman S."/>
            <person name="Markiewicz E."/>
            <person name="Oyono O.L."/>
            <person name="Patti C."/>
            <person name="Phunkhang P."/>
            <person name="Pierre F."/>
            <person name="Priest M."/>
            <person name="Raghuraman S."/>
            <person name="Rege F."/>
            <person name="Reyes R."/>
            <person name="Rise C."/>
            <person name="Rogov P."/>
            <person name="Ross K."/>
            <person name="Ryan E."/>
            <person name="Settipalli S."/>
            <person name="Shea T."/>
            <person name="Sherpa N."/>
            <person name="Shi L."/>
            <person name="Shih D."/>
            <person name="Sparrow T."/>
            <person name="Spaulding J."/>
            <person name="Stalker J."/>
            <person name="Stange-Thomann N."/>
            <person name="Stavropoulos S."/>
            <person name="Stone C."/>
            <person name="Strader C."/>
            <person name="Tesfaye S."/>
            <person name="Thomson T."/>
            <person name="Thoulutsang Y."/>
            <person name="Thoulutsang D."/>
            <person name="Topham K."/>
            <person name="Topping I."/>
            <person name="Tsamla T."/>
            <person name="Vassiliev H."/>
            <person name="Vo A."/>
            <person name="Wangchuk T."/>
            <person name="Wangdi T."/>
            <person name="Weiand M."/>
            <person name="Wilkinson J."/>
            <person name="Wilson A."/>
            <person name="Yadav S."/>
            <person name="Young G."/>
            <person name="Yu Q."/>
            <person name="Zembek L."/>
            <person name="Zhong D."/>
            <person name="Zimmer A."/>
            <person name="Zwirko Z."/>
            <person name="Jaffe D.B."/>
            <person name="Alvarez P."/>
            <person name="Brockman W."/>
            <person name="Butler J."/>
            <person name="Chin C."/>
            <person name="Gnerre S."/>
            <person name="Grabherr M."/>
            <person name="Kleber M."/>
            <person name="Mauceli E."/>
            <person name="MacCallum I."/>
        </authorList>
    </citation>
    <scope>NUCLEOTIDE SEQUENCE [LARGE SCALE GENOMIC DNA]</scope>
    <source>
        <strain evidence="4">Tucson 15081-1352.22</strain>
    </source>
</reference>
<dbReference type="KEGG" id="dmo:Dmoj_GI10087"/>
<feature type="compositionally biased region" description="Low complexity" evidence="2">
    <location>
        <begin position="1726"/>
        <end position="1738"/>
    </location>
</feature>
<dbReference type="eggNOG" id="ENOG502QSZR">
    <property type="taxonomic scope" value="Eukaryota"/>
</dbReference>
<dbReference type="SMR" id="B4K9Y8"/>
<feature type="compositionally biased region" description="Polar residues" evidence="2">
    <location>
        <begin position="910"/>
        <end position="929"/>
    </location>
</feature>
<feature type="region of interest" description="Disordered" evidence="2">
    <location>
        <begin position="1653"/>
        <end position="1695"/>
    </location>
</feature>
<dbReference type="HOGENOM" id="CLU_240063_0_0_1"/>